<comment type="caution">
    <text evidence="2">The sequence shown here is derived from an EMBL/GenBank/DDBJ whole genome shotgun (WGS) entry which is preliminary data.</text>
</comment>
<organism evidence="2 3">
    <name type="scientific">Vreelandella nigrificans</name>
    <dbReference type="NCBI Taxonomy" id="2042704"/>
    <lineage>
        <taxon>Bacteria</taxon>
        <taxon>Pseudomonadati</taxon>
        <taxon>Pseudomonadota</taxon>
        <taxon>Gammaproteobacteria</taxon>
        <taxon>Oceanospirillales</taxon>
        <taxon>Halomonadaceae</taxon>
        <taxon>Vreelandella</taxon>
    </lineage>
</organism>
<dbReference type="Pfam" id="PF13676">
    <property type="entry name" value="TIR_2"/>
    <property type="match status" value="1"/>
</dbReference>
<dbReference type="RefSeq" id="WP_096654588.1">
    <property type="nucleotide sequence ID" value="NZ_NWUX01000027.1"/>
</dbReference>
<dbReference type="Gene3D" id="3.40.50.10140">
    <property type="entry name" value="Toll/interleukin-1 receptor homology (TIR) domain"/>
    <property type="match status" value="1"/>
</dbReference>
<accession>A0A2A4HGL7</accession>
<dbReference type="InterPro" id="IPR000157">
    <property type="entry name" value="TIR_dom"/>
</dbReference>
<evidence type="ECO:0000313" key="2">
    <source>
        <dbReference type="EMBL" id="PCF93876.1"/>
    </source>
</evidence>
<evidence type="ECO:0000259" key="1">
    <source>
        <dbReference type="PROSITE" id="PS50104"/>
    </source>
</evidence>
<dbReference type="EMBL" id="NWUX01000027">
    <property type="protein sequence ID" value="PCF93876.1"/>
    <property type="molecule type" value="Genomic_DNA"/>
</dbReference>
<dbReference type="GO" id="GO:0007165">
    <property type="term" value="P:signal transduction"/>
    <property type="evidence" value="ECO:0007669"/>
    <property type="project" value="InterPro"/>
</dbReference>
<reference evidence="3" key="1">
    <citation type="submission" date="2017-09" db="EMBL/GenBank/DDBJ databases">
        <authorList>
            <person name="Cho G.-S."/>
            <person name="Oguntoyinbo F.A."/>
            <person name="Cnockaert M."/>
            <person name="Kabisch J."/>
            <person name="Neve H."/>
            <person name="Bockelmann W."/>
            <person name="Wenning M."/>
            <person name="Franz C.M."/>
            <person name="Vandamme P."/>
        </authorList>
    </citation>
    <scope>NUCLEOTIDE SEQUENCE [LARGE SCALE GENOMIC DNA]</scope>
    <source>
        <strain evidence="3">MBT G8648</strain>
    </source>
</reference>
<dbReference type="OrthoDB" id="7055795at2"/>
<protein>
    <recommendedName>
        <fullName evidence="1">TIR domain-containing protein</fullName>
    </recommendedName>
</protein>
<feature type="domain" description="TIR" evidence="1">
    <location>
        <begin position="113"/>
        <end position="242"/>
    </location>
</feature>
<evidence type="ECO:0000313" key="3">
    <source>
        <dbReference type="Proteomes" id="UP000218677"/>
    </source>
</evidence>
<proteinExistence type="predicted"/>
<dbReference type="InterPro" id="IPR035897">
    <property type="entry name" value="Toll_tir_struct_dom_sf"/>
</dbReference>
<keyword evidence="3" id="KW-1185">Reference proteome</keyword>
<dbReference type="AlphaFoldDB" id="A0A2A4HGL7"/>
<dbReference type="Proteomes" id="UP000218677">
    <property type="component" value="Unassembled WGS sequence"/>
</dbReference>
<dbReference type="SUPFAM" id="SSF52200">
    <property type="entry name" value="Toll/Interleukin receptor TIR domain"/>
    <property type="match status" value="1"/>
</dbReference>
<sequence length="248" mass="28001">MAKLNPNELKRKIREVQRKAQQQVKRDVDRVNRANKKVIDDYNRKVDAHNRKVVSDHNRSVRQHNQKADAHNRKVIADLNRQLRTASSPVRYSEPERQLADKVHEAVASLDPREYDSFLSYARIDGAEVASQLRDELESLGVAVWFDEVAIIPGRSQSLQMDAGLRKARSGVTVLTPAYLTGRFWTERELGALLNKSTLIPVLHNVTFDDVKQYSGILPDLAGFTTQHDSVEDIAKKIAAAVLVEDDG</sequence>
<dbReference type="PROSITE" id="PS50104">
    <property type="entry name" value="TIR"/>
    <property type="match status" value="1"/>
</dbReference>
<name>A0A2A4HGL7_9GAMM</name>
<gene>
    <name evidence="2" type="ORF">CPA45_19840</name>
</gene>